<protein>
    <submittedName>
        <fullName evidence="2">Kinectin isoform x1</fullName>
    </submittedName>
</protein>
<reference evidence="2" key="1">
    <citation type="submission" date="2016-04" db="EMBL/GenBank/DDBJ databases">
        <authorList>
            <person name="Calderon-Fernandez G.M.Sr."/>
        </authorList>
    </citation>
    <scope>NUCLEOTIDE SEQUENCE</scope>
    <source>
        <strain evidence="2">Int1</strain>
        <tissue evidence="2">Integument</tissue>
    </source>
</reference>
<reference evidence="2" key="2">
    <citation type="journal article" date="2017" name="J. Med. Entomol.">
        <title>Transcriptome Analysis of the Triatoma infestans (Hemiptera: Reduviidae) Integument.</title>
        <authorList>
            <person name="Calderon-Fernandez G.M."/>
            <person name="Moriconi D.E."/>
            <person name="Dulbecco A.B."/>
            <person name="Juarez M.P."/>
        </authorList>
    </citation>
    <scope>NUCLEOTIDE SEQUENCE</scope>
    <source>
        <strain evidence="2">Int1</strain>
        <tissue evidence="2">Integument</tissue>
    </source>
</reference>
<organism evidence="2">
    <name type="scientific">Triatoma infestans</name>
    <name type="common">Assassin bug</name>
    <dbReference type="NCBI Taxonomy" id="30076"/>
    <lineage>
        <taxon>Eukaryota</taxon>
        <taxon>Metazoa</taxon>
        <taxon>Ecdysozoa</taxon>
        <taxon>Arthropoda</taxon>
        <taxon>Hexapoda</taxon>
        <taxon>Insecta</taxon>
        <taxon>Pterygota</taxon>
        <taxon>Neoptera</taxon>
        <taxon>Paraneoptera</taxon>
        <taxon>Hemiptera</taxon>
        <taxon>Heteroptera</taxon>
        <taxon>Panheteroptera</taxon>
        <taxon>Cimicomorpha</taxon>
        <taxon>Reduviidae</taxon>
        <taxon>Triatominae</taxon>
        <taxon>Triatoma</taxon>
    </lineage>
</organism>
<proteinExistence type="predicted"/>
<name>A0A161N1Z0_TRIIF</name>
<evidence type="ECO:0000313" key="2">
    <source>
        <dbReference type="EMBL" id="JAS01242.1"/>
    </source>
</evidence>
<keyword evidence="1" id="KW-0175">Coiled coil</keyword>
<feature type="coiled-coil region" evidence="1">
    <location>
        <begin position="35"/>
        <end position="97"/>
    </location>
</feature>
<dbReference type="AlphaFoldDB" id="A0A161N1Z0"/>
<feature type="non-terminal residue" evidence="2">
    <location>
        <position position="189"/>
    </location>
</feature>
<evidence type="ECO:0000256" key="1">
    <source>
        <dbReference type="SAM" id="Coils"/>
    </source>
</evidence>
<feature type="coiled-coil region" evidence="1">
    <location>
        <begin position="122"/>
        <end position="184"/>
    </location>
</feature>
<accession>A0A161N1Z0</accession>
<dbReference type="EMBL" id="GEMB01001932">
    <property type="protein sequence ID" value="JAS01242.1"/>
    <property type="molecule type" value="Transcribed_RNA"/>
</dbReference>
<sequence length="189" mass="21801">MDTEKALQNEKEVTLGLHAKMKSLSSDLLNERGVVRTSKEQIAGLQGELKSMLQKYQTLVEEKQTLIVNVQQVQQQLNEAQNKLKDKDEQIMKHRLAEEETQKNNMMLQSQVGQLNAKLDDNVRVIEDYHKLQRAYNDLQAELQTKDRAVTDANAEIEQILVNNKHLYQQNEQLSKKNEQLSSQVNTLC</sequence>